<evidence type="ECO:0000313" key="2">
    <source>
        <dbReference type="Proteomes" id="UP001054837"/>
    </source>
</evidence>
<proteinExistence type="predicted"/>
<evidence type="ECO:0000313" key="1">
    <source>
        <dbReference type="EMBL" id="GIY67841.1"/>
    </source>
</evidence>
<name>A0AAV4VCH6_9ARAC</name>
<keyword evidence="2" id="KW-1185">Reference proteome</keyword>
<sequence length="108" mass="11816">MKYPGTTGSIQVSGPLSKILSNTDPELCEVKGKRLRLTFPLQWKTSRTIAPSGPIFGMKYPGTTGSIQVSGPLSKILSNTDPEPCEVKGKRLRLTFPLQWKTSRTIAP</sequence>
<dbReference type="EMBL" id="BPLQ01012782">
    <property type="protein sequence ID" value="GIY67841.1"/>
    <property type="molecule type" value="Genomic_DNA"/>
</dbReference>
<gene>
    <name evidence="1" type="ORF">CDAR_306221</name>
</gene>
<protein>
    <submittedName>
        <fullName evidence="1">Uncharacterized protein</fullName>
    </submittedName>
</protein>
<accession>A0AAV4VCH6</accession>
<comment type="caution">
    <text evidence="1">The sequence shown here is derived from an EMBL/GenBank/DDBJ whole genome shotgun (WGS) entry which is preliminary data.</text>
</comment>
<organism evidence="1 2">
    <name type="scientific">Caerostris darwini</name>
    <dbReference type="NCBI Taxonomy" id="1538125"/>
    <lineage>
        <taxon>Eukaryota</taxon>
        <taxon>Metazoa</taxon>
        <taxon>Ecdysozoa</taxon>
        <taxon>Arthropoda</taxon>
        <taxon>Chelicerata</taxon>
        <taxon>Arachnida</taxon>
        <taxon>Araneae</taxon>
        <taxon>Araneomorphae</taxon>
        <taxon>Entelegynae</taxon>
        <taxon>Araneoidea</taxon>
        <taxon>Araneidae</taxon>
        <taxon>Caerostris</taxon>
    </lineage>
</organism>
<dbReference type="AlphaFoldDB" id="A0AAV4VCH6"/>
<dbReference type="Proteomes" id="UP001054837">
    <property type="component" value="Unassembled WGS sequence"/>
</dbReference>
<reference evidence="1 2" key="1">
    <citation type="submission" date="2021-06" db="EMBL/GenBank/DDBJ databases">
        <title>Caerostris darwini draft genome.</title>
        <authorList>
            <person name="Kono N."/>
            <person name="Arakawa K."/>
        </authorList>
    </citation>
    <scope>NUCLEOTIDE SEQUENCE [LARGE SCALE GENOMIC DNA]</scope>
</reference>